<dbReference type="Pfam" id="PF02913">
    <property type="entry name" value="FAD-oxidase_C"/>
    <property type="match status" value="1"/>
</dbReference>
<dbReference type="InterPro" id="IPR036318">
    <property type="entry name" value="FAD-bd_PCMH-like_sf"/>
</dbReference>
<dbReference type="PANTHER" id="PTHR11748">
    <property type="entry name" value="D-LACTATE DEHYDROGENASE"/>
    <property type="match status" value="1"/>
</dbReference>
<evidence type="ECO:0000256" key="1">
    <source>
        <dbReference type="ARBA" id="ARBA00001974"/>
    </source>
</evidence>
<evidence type="ECO:0000256" key="2">
    <source>
        <dbReference type="ARBA" id="ARBA00022630"/>
    </source>
</evidence>
<evidence type="ECO:0000313" key="6">
    <source>
        <dbReference type="EMBL" id="EMR64153.1"/>
    </source>
</evidence>
<dbReference type="Gene3D" id="3.40.462.10">
    <property type="entry name" value="FAD-linked oxidases, C-terminal domain"/>
    <property type="match status" value="1"/>
</dbReference>
<dbReference type="InterPro" id="IPR016171">
    <property type="entry name" value="Vanillyl_alc_oxidase_C-sub2"/>
</dbReference>
<protein>
    <submittedName>
        <fullName evidence="6">Putative aryl-alcohol oxidase vanillyl-alcohol oxidase protein</fullName>
    </submittedName>
</protein>
<dbReference type="InterPro" id="IPR016167">
    <property type="entry name" value="FAD-bd_PCMH_sub1"/>
</dbReference>
<name>M7SIP9_EUTLA</name>
<evidence type="ECO:0000256" key="4">
    <source>
        <dbReference type="ARBA" id="ARBA00023002"/>
    </source>
</evidence>
<dbReference type="GO" id="GO:0071949">
    <property type="term" value="F:FAD binding"/>
    <property type="evidence" value="ECO:0007669"/>
    <property type="project" value="InterPro"/>
</dbReference>
<dbReference type="GO" id="GO:0004458">
    <property type="term" value="F:D-lactate dehydrogenase (cytochrome) activity"/>
    <property type="evidence" value="ECO:0007669"/>
    <property type="project" value="TreeGrafter"/>
</dbReference>
<dbReference type="SUPFAM" id="SSF55103">
    <property type="entry name" value="FAD-linked oxidases, C-terminal domain"/>
    <property type="match status" value="1"/>
</dbReference>
<dbReference type="InterPro" id="IPR016166">
    <property type="entry name" value="FAD-bd_PCMH"/>
</dbReference>
<organism evidence="6 7">
    <name type="scientific">Eutypa lata (strain UCR-EL1)</name>
    <name type="common">Grapevine dieback disease fungus</name>
    <name type="synonym">Eutypa armeniacae</name>
    <dbReference type="NCBI Taxonomy" id="1287681"/>
    <lineage>
        <taxon>Eukaryota</taxon>
        <taxon>Fungi</taxon>
        <taxon>Dikarya</taxon>
        <taxon>Ascomycota</taxon>
        <taxon>Pezizomycotina</taxon>
        <taxon>Sordariomycetes</taxon>
        <taxon>Xylariomycetidae</taxon>
        <taxon>Xylariales</taxon>
        <taxon>Diatrypaceae</taxon>
        <taxon>Eutypa</taxon>
    </lineage>
</organism>
<dbReference type="OrthoDB" id="5332616at2759"/>
<comment type="cofactor">
    <cofactor evidence="1">
        <name>FAD</name>
        <dbReference type="ChEBI" id="CHEBI:57692"/>
    </cofactor>
</comment>
<dbReference type="InterPro" id="IPR016164">
    <property type="entry name" value="FAD-linked_Oxase-like_C"/>
</dbReference>
<dbReference type="KEGG" id="ela:UCREL1_8873"/>
<dbReference type="SUPFAM" id="SSF56176">
    <property type="entry name" value="FAD-binding/transporter-associated domain-like"/>
    <property type="match status" value="1"/>
</dbReference>
<dbReference type="Gene3D" id="1.10.45.10">
    <property type="entry name" value="Vanillyl-alcohol Oxidase, Chain A, domain 4"/>
    <property type="match status" value="1"/>
</dbReference>
<dbReference type="GO" id="GO:0005739">
    <property type="term" value="C:mitochondrion"/>
    <property type="evidence" value="ECO:0007669"/>
    <property type="project" value="TreeGrafter"/>
</dbReference>
<dbReference type="PANTHER" id="PTHR11748:SF114">
    <property type="entry name" value="ARYL-ALCOHOL OXIDASE VANILLYL-ALCOHOL OXIDASE (AFU_ORTHOLOGUE AFUA_3G09500)-RELATED"/>
    <property type="match status" value="1"/>
</dbReference>
<dbReference type="PROSITE" id="PS51387">
    <property type="entry name" value="FAD_PCMH"/>
    <property type="match status" value="1"/>
</dbReference>
<dbReference type="Pfam" id="PF01565">
    <property type="entry name" value="FAD_binding_4"/>
    <property type="match status" value="1"/>
</dbReference>
<proteinExistence type="predicted"/>
<evidence type="ECO:0000259" key="5">
    <source>
        <dbReference type="PROSITE" id="PS51387"/>
    </source>
</evidence>
<dbReference type="AlphaFoldDB" id="M7SIP9"/>
<dbReference type="GO" id="GO:1903457">
    <property type="term" value="P:lactate catabolic process"/>
    <property type="evidence" value="ECO:0007669"/>
    <property type="project" value="TreeGrafter"/>
</dbReference>
<feature type="domain" description="FAD-binding PCMH-type" evidence="5">
    <location>
        <begin position="43"/>
        <end position="242"/>
    </location>
</feature>
<evidence type="ECO:0000256" key="3">
    <source>
        <dbReference type="ARBA" id="ARBA00022827"/>
    </source>
</evidence>
<evidence type="ECO:0000313" key="7">
    <source>
        <dbReference type="Proteomes" id="UP000012174"/>
    </source>
</evidence>
<keyword evidence="3" id="KW-0274">FAD</keyword>
<dbReference type="EMBL" id="KB707115">
    <property type="protein sequence ID" value="EMR64153.1"/>
    <property type="molecule type" value="Genomic_DNA"/>
</dbReference>
<reference evidence="7" key="1">
    <citation type="journal article" date="2013" name="Genome Announc.">
        <title>Draft genome sequence of the grapevine dieback fungus Eutypa lata UCR-EL1.</title>
        <authorList>
            <person name="Blanco-Ulate B."/>
            <person name="Rolshausen P.E."/>
            <person name="Cantu D."/>
        </authorList>
    </citation>
    <scope>NUCLEOTIDE SEQUENCE [LARGE SCALE GENOMIC DNA]</scope>
    <source>
        <strain evidence="7">UCR-EL1</strain>
    </source>
</reference>
<dbReference type="InterPro" id="IPR006094">
    <property type="entry name" value="Oxid_FAD_bind_N"/>
</dbReference>
<dbReference type="eggNOG" id="KOG1231">
    <property type="taxonomic scope" value="Eukaryota"/>
</dbReference>
<keyword evidence="7" id="KW-1185">Reference proteome</keyword>
<keyword evidence="2" id="KW-0285">Flavoprotein</keyword>
<gene>
    <name evidence="6" type="ORF">UCREL1_8873</name>
</gene>
<dbReference type="HOGENOM" id="CLU_024402_0_0_1"/>
<dbReference type="InterPro" id="IPR004113">
    <property type="entry name" value="FAD-bd_oxidored_4_C"/>
</dbReference>
<dbReference type="InterPro" id="IPR016169">
    <property type="entry name" value="FAD-bd_PCMH_sub2"/>
</dbReference>
<dbReference type="OMA" id="MHLIVEI"/>
<dbReference type="Proteomes" id="UP000012174">
    <property type="component" value="Unassembled WGS sequence"/>
</dbReference>
<keyword evidence="4" id="KW-0560">Oxidoreductase</keyword>
<accession>M7SIP9</accession>
<sequence length="551" mass="61258">MSFSEEAQSDVPLLSQKHSGIPDFLLEKARETKASIFETRTKVQSSRQRLPVIPHGVEEQVFLDALTELGGQLGAVNVERNDKPLKDGWYMELGYGGAAPRVRGGVIIDLGRRMNKILDISAEDYTCLVEPGVSYFALYDEVQARGHHHLWVDVPDVGGGSVLGNAVDRGVGYTPYGDHWACHSGLEVVLPTGEIIRTGMGALPGNNTWQTFPYGFGPYSDGIFSQSNFGIVTKIGMTLMPNPGGYESYMYTFPKEEDLAQLIEIIRPLRISNVLENVAQLRHIKQTIASGGKPRSTYYTGDGTTPDDVIHKAAAATPTGDCTWIYYGMSYGPPQIRQYKLSMIDAEFKRVPGARRVDPSTLPPDEYFWARDRVAAGIPDIQELRWVNWVPNGAHIAFSPVSPIRGTDAQNLYKLAKKRHDEFGIDLFPAFIVGLREMHLIVEIVFDRADPARRRAAMDCLRCLIDDAAAQGYGEYRTHLVLMDQVAGTYNWNDGALMKFNEQLKDALDPNGVLAPGRCGIWPKRYRNRGWEMTRESGDNTQGDGVESLPK</sequence>
<dbReference type="Gene3D" id="3.30.43.10">
    <property type="entry name" value="Uridine Diphospho-n-acetylenolpyruvylglucosamine Reductase, domain 2"/>
    <property type="match status" value="1"/>
</dbReference>
<dbReference type="InterPro" id="IPR016170">
    <property type="entry name" value="Cytok_DH_C_sf"/>
</dbReference>
<dbReference type="GO" id="GO:0008720">
    <property type="term" value="F:D-lactate dehydrogenase (NAD+) activity"/>
    <property type="evidence" value="ECO:0007669"/>
    <property type="project" value="TreeGrafter"/>
</dbReference>
<dbReference type="Gene3D" id="3.30.465.10">
    <property type="match status" value="1"/>
</dbReference>